<reference evidence="1" key="1">
    <citation type="journal article" date="2012" name="PLoS ONE">
        <title>Gene sets for utilization of primary and secondary nutrition supplies in the distal gut of endangered iberian lynx.</title>
        <authorList>
            <person name="Alcaide M."/>
            <person name="Messina E."/>
            <person name="Richter M."/>
            <person name="Bargiela R."/>
            <person name="Peplies J."/>
            <person name="Huws S.A."/>
            <person name="Newbold C.J."/>
            <person name="Golyshin P.N."/>
            <person name="Simon M.A."/>
            <person name="Lopez G."/>
            <person name="Yakimov M.M."/>
            <person name="Ferrer M."/>
        </authorList>
    </citation>
    <scope>NUCLEOTIDE SEQUENCE</scope>
</reference>
<name>J9GQ39_9ZZZZ</name>
<dbReference type="AlphaFoldDB" id="J9GQ39"/>
<sequence>MQQIALEEDSEKRLELTSALDADVVELDEKFSTRDEYEKAVTERDTAIEERDGAIAERDEWKLRYASRFFDSGEGAADPSRIDSRYKNEVQEESKPLGYAALWN</sequence>
<proteinExistence type="predicted"/>
<comment type="caution">
    <text evidence="1">The sequence shown here is derived from an EMBL/GenBank/DDBJ whole genome shotgun (WGS) entry which is preliminary data.</text>
</comment>
<gene>
    <name evidence="1" type="ORF">EVA_01982</name>
</gene>
<accession>J9GQ39</accession>
<organism evidence="1">
    <name type="scientific">gut metagenome</name>
    <dbReference type="NCBI Taxonomy" id="749906"/>
    <lineage>
        <taxon>unclassified sequences</taxon>
        <taxon>metagenomes</taxon>
        <taxon>organismal metagenomes</taxon>
    </lineage>
</organism>
<protein>
    <submittedName>
        <fullName evidence="1">Uncharacterized protein</fullName>
    </submittedName>
</protein>
<evidence type="ECO:0000313" key="1">
    <source>
        <dbReference type="EMBL" id="EJX09909.1"/>
    </source>
</evidence>
<dbReference type="EMBL" id="AMCI01000294">
    <property type="protein sequence ID" value="EJX09909.1"/>
    <property type="molecule type" value="Genomic_DNA"/>
</dbReference>